<sequence>MPRMVYCVKLKRELPGLDKPPFPGELGQRIYDNVSQQAWQMWPAQSTQIISERGLNMVDPQARKTLRQEMEKFFFGSGEQPQAAQAAGQSHLVFCAKLQRELPGLAKPPFPGALGQRIYESISQQAWDMWPAQSTLIINHYGLNMADPEARKILREQMEEFFFGKDARMPEGWSPEEVGAGAGPRSKGGGGGAARKK</sequence>
<dbReference type="InterPro" id="IPR007457">
    <property type="entry name" value="Fe_traffick_prot_YggX"/>
</dbReference>
<dbReference type="NCBIfam" id="NF003817">
    <property type="entry name" value="PRK05408.1"/>
    <property type="match status" value="2"/>
</dbReference>
<organism evidence="4 5">
    <name type="scientific">Ktedonospora formicarum</name>
    <dbReference type="NCBI Taxonomy" id="2778364"/>
    <lineage>
        <taxon>Bacteria</taxon>
        <taxon>Bacillati</taxon>
        <taxon>Chloroflexota</taxon>
        <taxon>Ktedonobacteria</taxon>
        <taxon>Ktedonobacterales</taxon>
        <taxon>Ktedonobacteraceae</taxon>
        <taxon>Ktedonospora</taxon>
    </lineage>
</organism>
<gene>
    <name evidence="4" type="ORF">KSX_65710</name>
</gene>
<dbReference type="GO" id="GO:0005506">
    <property type="term" value="F:iron ion binding"/>
    <property type="evidence" value="ECO:0007669"/>
    <property type="project" value="UniProtKB-UniRule"/>
</dbReference>
<evidence type="ECO:0000256" key="2">
    <source>
        <dbReference type="HAMAP-Rule" id="MF_00686"/>
    </source>
</evidence>
<dbReference type="Gene3D" id="1.10.3880.10">
    <property type="entry name" value="Fe(II) trafficking protein YggX"/>
    <property type="match status" value="2"/>
</dbReference>
<keyword evidence="1 2" id="KW-0408">Iron</keyword>
<name>A0A8J3I9V2_9CHLR</name>
<feature type="region of interest" description="Disordered" evidence="3">
    <location>
        <begin position="166"/>
        <end position="197"/>
    </location>
</feature>
<dbReference type="RefSeq" id="WP_220197621.1">
    <property type="nucleotide sequence ID" value="NZ_BNJF01000004.1"/>
</dbReference>
<evidence type="ECO:0000256" key="3">
    <source>
        <dbReference type="SAM" id="MobiDB-lite"/>
    </source>
</evidence>
<dbReference type="PANTHER" id="PTHR36965:SF1">
    <property type="entry name" value="FE(2+)-TRAFFICKING PROTEIN-RELATED"/>
    <property type="match status" value="1"/>
</dbReference>
<proteinExistence type="inferred from homology"/>
<dbReference type="GO" id="GO:0005829">
    <property type="term" value="C:cytosol"/>
    <property type="evidence" value="ECO:0007669"/>
    <property type="project" value="TreeGrafter"/>
</dbReference>
<dbReference type="EMBL" id="BNJF01000004">
    <property type="protein sequence ID" value="GHO48408.1"/>
    <property type="molecule type" value="Genomic_DNA"/>
</dbReference>
<dbReference type="PANTHER" id="PTHR36965">
    <property type="entry name" value="FE(2+)-TRAFFICKING PROTEIN-RELATED"/>
    <property type="match status" value="1"/>
</dbReference>
<protein>
    <recommendedName>
        <fullName evidence="2">Probable Fe(2+)-trafficking protein</fullName>
    </recommendedName>
</protein>
<feature type="compositionally biased region" description="Gly residues" evidence="3">
    <location>
        <begin position="180"/>
        <end position="197"/>
    </location>
</feature>
<dbReference type="SUPFAM" id="SSF111148">
    <property type="entry name" value="YggX-like"/>
    <property type="match status" value="2"/>
</dbReference>
<evidence type="ECO:0000256" key="1">
    <source>
        <dbReference type="ARBA" id="ARBA00023004"/>
    </source>
</evidence>
<comment type="function">
    <text evidence="2">Could be a mediator in iron transactions between iron acquisition and iron-requiring processes, such as synthesis and/or repair of Fe-S clusters in biosynthetic enzymes.</text>
</comment>
<comment type="caution">
    <text evidence="4">The sequence shown here is derived from an EMBL/GenBank/DDBJ whole genome shotgun (WGS) entry which is preliminary data.</text>
</comment>
<dbReference type="AlphaFoldDB" id="A0A8J3I9V2"/>
<dbReference type="HAMAP" id="MF_00686">
    <property type="entry name" value="Fe_traffic_YggX"/>
    <property type="match status" value="2"/>
</dbReference>
<dbReference type="Pfam" id="PF04362">
    <property type="entry name" value="Iron_traffic"/>
    <property type="match status" value="2"/>
</dbReference>
<evidence type="ECO:0000313" key="5">
    <source>
        <dbReference type="Proteomes" id="UP000612362"/>
    </source>
</evidence>
<keyword evidence="5" id="KW-1185">Reference proteome</keyword>
<accession>A0A8J3I9V2</accession>
<dbReference type="GO" id="GO:0034599">
    <property type="term" value="P:cellular response to oxidative stress"/>
    <property type="evidence" value="ECO:0007669"/>
    <property type="project" value="TreeGrafter"/>
</dbReference>
<comment type="similarity">
    <text evidence="2">Belongs to the Fe(2+)-trafficking protein family.</text>
</comment>
<dbReference type="Proteomes" id="UP000612362">
    <property type="component" value="Unassembled WGS sequence"/>
</dbReference>
<dbReference type="InterPro" id="IPR036766">
    <property type="entry name" value="Fe_traffick_prot_YggX_sf"/>
</dbReference>
<reference evidence="4" key="1">
    <citation type="submission" date="2020-10" db="EMBL/GenBank/DDBJ databases">
        <title>Taxonomic study of unclassified bacteria belonging to the class Ktedonobacteria.</title>
        <authorList>
            <person name="Yabe S."/>
            <person name="Wang C.M."/>
            <person name="Zheng Y."/>
            <person name="Sakai Y."/>
            <person name="Cavaletti L."/>
            <person name="Monciardini P."/>
            <person name="Donadio S."/>
        </authorList>
    </citation>
    <scope>NUCLEOTIDE SEQUENCE</scope>
    <source>
        <strain evidence="4">SOSP1-1</strain>
    </source>
</reference>
<evidence type="ECO:0000313" key="4">
    <source>
        <dbReference type="EMBL" id="GHO48408.1"/>
    </source>
</evidence>